<comment type="caution">
    <text evidence="2">The sequence shown here is derived from an EMBL/GenBank/DDBJ whole genome shotgun (WGS) entry which is preliminary data.</text>
</comment>
<organism evidence="2 3">
    <name type="scientific">Exobacillus caeni</name>
    <dbReference type="NCBI Taxonomy" id="2574798"/>
    <lineage>
        <taxon>Bacteria</taxon>
        <taxon>Bacillati</taxon>
        <taxon>Bacillota</taxon>
        <taxon>Bacilli</taxon>
        <taxon>Bacillales</taxon>
        <taxon>Guptibacillaceae</taxon>
        <taxon>Exobacillus</taxon>
    </lineage>
</organism>
<dbReference type="AlphaFoldDB" id="A0A5R9F7M4"/>
<dbReference type="RefSeq" id="WP_138122474.1">
    <property type="nucleotide sequence ID" value="NZ_SWLG01000001.1"/>
</dbReference>
<feature type="transmembrane region" description="Helical" evidence="1">
    <location>
        <begin position="6"/>
        <end position="24"/>
    </location>
</feature>
<evidence type="ECO:0000313" key="3">
    <source>
        <dbReference type="Proteomes" id="UP000308230"/>
    </source>
</evidence>
<dbReference type="EMBL" id="SWLG01000001">
    <property type="protein sequence ID" value="TLS39031.1"/>
    <property type="molecule type" value="Genomic_DNA"/>
</dbReference>
<evidence type="ECO:0000313" key="2">
    <source>
        <dbReference type="EMBL" id="TLS39031.1"/>
    </source>
</evidence>
<keyword evidence="1" id="KW-0812">Transmembrane</keyword>
<dbReference type="Proteomes" id="UP000308230">
    <property type="component" value="Unassembled WGS sequence"/>
</dbReference>
<dbReference type="OrthoDB" id="2454818at2"/>
<sequence length="72" mass="8091">MYQLTNVLIVLVVLTLAVSAFLTYRIGNHQKGDYENQGNVKAQESFIKNPIFLVYIIGTGLAVLYVLYIILV</sequence>
<gene>
    <name evidence="2" type="ORF">FCL54_01600</name>
</gene>
<name>A0A5R9F7M4_9BACL</name>
<keyword evidence="1" id="KW-0472">Membrane</keyword>
<reference evidence="2 3" key="1">
    <citation type="submission" date="2019-04" db="EMBL/GenBank/DDBJ databases">
        <title>Bacillus caeni sp. nov., a bacterium isolated from mangrove sediment.</title>
        <authorList>
            <person name="Huang H."/>
            <person name="Mo K."/>
            <person name="Hu Y."/>
        </authorList>
    </citation>
    <scope>NUCLEOTIDE SEQUENCE [LARGE SCALE GENOMIC DNA]</scope>
    <source>
        <strain evidence="2 3">HB172195</strain>
    </source>
</reference>
<keyword evidence="3" id="KW-1185">Reference proteome</keyword>
<evidence type="ECO:0000256" key="1">
    <source>
        <dbReference type="SAM" id="Phobius"/>
    </source>
</evidence>
<proteinExistence type="predicted"/>
<protein>
    <submittedName>
        <fullName evidence="2">Uncharacterized protein</fullName>
    </submittedName>
</protein>
<feature type="transmembrane region" description="Helical" evidence="1">
    <location>
        <begin position="51"/>
        <end position="71"/>
    </location>
</feature>
<accession>A0A5R9F7M4</accession>
<keyword evidence="1" id="KW-1133">Transmembrane helix</keyword>